<comment type="caution">
    <text evidence="3">The sequence shown here is derived from an EMBL/GenBank/DDBJ whole genome shotgun (WGS) entry which is preliminary data.</text>
</comment>
<evidence type="ECO:0000313" key="4">
    <source>
        <dbReference type="Proteomes" id="UP001470230"/>
    </source>
</evidence>
<dbReference type="Proteomes" id="UP001470230">
    <property type="component" value="Unassembled WGS sequence"/>
</dbReference>
<dbReference type="InterPro" id="IPR006186">
    <property type="entry name" value="Ser/Thr-sp_prot-phosphatase"/>
</dbReference>
<evidence type="ECO:0000259" key="2">
    <source>
        <dbReference type="PROSITE" id="PS00125"/>
    </source>
</evidence>
<dbReference type="Pfam" id="PF00149">
    <property type="entry name" value="Metallophos"/>
    <property type="match status" value="1"/>
</dbReference>
<comment type="catalytic activity">
    <reaction evidence="1">
        <text>O-phospho-L-threonyl-[protein] + H2O = L-threonyl-[protein] + phosphate</text>
        <dbReference type="Rhea" id="RHEA:47004"/>
        <dbReference type="Rhea" id="RHEA-COMP:11060"/>
        <dbReference type="Rhea" id="RHEA-COMP:11605"/>
        <dbReference type="ChEBI" id="CHEBI:15377"/>
        <dbReference type="ChEBI" id="CHEBI:30013"/>
        <dbReference type="ChEBI" id="CHEBI:43474"/>
        <dbReference type="ChEBI" id="CHEBI:61977"/>
        <dbReference type="EC" id="3.1.3.16"/>
    </reaction>
</comment>
<dbReference type="InterPro" id="IPR004843">
    <property type="entry name" value="Calcineurin-like_PHP"/>
</dbReference>
<accession>A0ABR2HDS4</accession>
<dbReference type="CDD" id="cd00144">
    <property type="entry name" value="MPP_PPP_family"/>
    <property type="match status" value="1"/>
</dbReference>
<dbReference type="PANTHER" id="PTHR11668">
    <property type="entry name" value="SERINE/THREONINE PROTEIN PHOSPHATASE"/>
    <property type="match status" value="1"/>
</dbReference>
<comment type="similarity">
    <text evidence="1">Belongs to the PPP phosphatase family.</text>
</comment>
<dbReference type="SMART" id="SM00156">
    <property type="entry name" value="PP2Ac"/>
    <property type="match status" value="1"/>
</dbReference>
<dbReference type="SUPFAM" id="SSF56300">
    <property type="entry name" value="Metallo-dependent phosphatases"/>
    <property type="match status" value="1"/>
</dbReference>
<dbReference type="Gene3D" id="3.60.21.10">
    <property type="match status" value="1"/>
</dbReference>
<keyword evidence="1" id="KW-0378">Hydrolase</keyword>
<feature type="domain" description="Serine/threonine specific protein phosphatases" evidence="2">
    <location>
        <begin position="129"/>
        <end position="134"/>
    </location>
</feature>
<dbReference type="InterPro" id="IPR029052">
    <property type="entry name" value="Metallo-depent_PP-like"/>
</dbReference>
<dbReference type="PANTHER" id="PTHR11668:SF494">
    <property type="entry name" value="PROTEIN PHOSPHATASE, PUTATIVE-RELATED"/>
    <property type="match status" value="1"/>
</dbReference>
<organism evidence="3 4">
    <name type="scientific">Tritrichomonas musculus</name>
    <dbReference type="NCBI Taxonomy" id="1915356"/>
    <lineage>
        <taxon>Eukaryota</taxon>
        <taxon>Metamonada</taxon>
        <taxon>Parabasalia</taxon>
        <taxon>Tritrichomonadida</taxon>
        <taxon>Tritrichomonadidae</taxon>
        <taxon>Tritrichomonas</taxon>
    </lineage>
</organism>
<dbReference type="PROSITE" id="PS00125">
    <property type="entry name" value="SER_THR_PHOSPHATASE"/>
    <property type="match status" value="1"/>
</dbReference>
<keyword evidence="4" id="KW-1185">Reference proteome</keyword>
<reference evidence="3 4" key="1">
    <citation type="submission" date="2024-04" db="EMBL/GenBank/DDBJ databases">
        <title>Tritrichomonas musculus Genome.</title>
        <authorList>
            <person name="Alves-Ferreira E."/>
            <person name="Grigg M."/>
            <person name="Lorenzi H."/>
            <person name="Galac M."/>
        </authorList>
    </citation>
    <scope>NUCLEOTIDE SEQUENCE [LARGE SCALE GENOMIC DNA]</scope>
    <source>
        <strain evidence="3 4">EAF2021</strain>
    </source>
</reference>
<proteinExistence type="inferred from homology"/>
<sequence>MKKAASYILSSYSFIFTESLDKILNVGHYSREGNPIPSFDENLLIELCSEAQQIFEKEDNILKIDGNFIIVGDIHGSLHDLLRILKYSQENVSKFLFLGDYVDRGNFSLECITILFALKVMYPDLIYLIRGNHEFDALCKQYGFKSEIIEGNVSRSNQKQNCDNEINIQLGNSSSKVRQYENTSSRYKYSKKLYNACLKVFSYLPYCAIVNDRTFCVHGGLSSKLNHIDNINKFCRPIHSFEDDTLLSDILWSDPSQHSSCLFQENPRGLGNLFSAEATINFLKSNSFDRIIRAHQCVQNGSHYNFGDKCITVFSASSYDKSMNNYSAVLQLFRDSNQILISNFPPIERLLKSDTFYYKVQPLNSINAKIPFCFSMANPVIYSNVSHRMIPCKSLPHIISRNNESLIPKPLSSLRLPIARPRLNKTHRKSIQ</sequence>
<dbReference type="EMBL" id="JAPFFF010000034">
    <property type="protein sequence ID" value="KAK8843798.1"/>
    <property type="molecule type" value="Genomic_DNA"/>
</dbReference>
<evidence type="ECO:0000313" key="3">
    <source>
        <dbReference type="EMBL" id="KAK8843798.1"/>
    </source>
</evidence>
<gene>
    <name evidence="3" type="ORF">M9Y10_024872</name>
</gene>
<name>A0ABR2HDS4_9EUKA</name>
<dbReference type="PRINTS" id="PR00114">
    <property type="entry name" value="STPHPHTASE"/>
</dbReference>
<evidence type="ECO:0000256" key="1">
    <source>
        <dbReference type="RuleBase" id="RU004273"/>
    </source>
</evidence>
<dbReference type="EC" id="3.1.3.16" evidence="1"/>
<protein>
    <recommendedName>
        <fullName evidence="1">Serine/threonine-protein phosphatase</fullName>
        <ecNumber evidence="1">3.1.3.16</ecNumber>
    </recommendedName>
</protein>
<dbReference type="InterPro" id="IPR050341">
    <property type="entry name" value="PP1_catalytic_subunit"/>
</dbReference>